<keyword evidence="1" id="KW-0812">Transmembrane</keyword>
<feature type="transmembrane region" description="Helical" evidence="1">
    <location>
        <begin position="134"/>
        <end position="156"/>
    </location>
</feature>
<dbReference type="Gene3D" id="1.20.1260.100">
    <property type="entry name" value="TspO/MBR protein"/>
    <property type="match status" value="1"/>
</dbReference>
<protein>
    <recommendedName>
        <fullName evidence="4">TspO/MBR related protein</fullName>
    </recommendedName>
</protein>
<feature type="transmembrane region" description="Helical" evidence="1">
    <location>
        <begin position="47"/>
        <end position="67"/>
    </location>
</feature>
<feature type="transmembrane region" description="Helical" evidence="1">
    <location>
        <begin position="212"/>
        <end position="230"/>
    </location>
</feature>
<comment type="caution">
    <text evidence="2">The sequence shown here is derived from an EMBL/GenBank/DDBJ whole genome shotgun (WGS) entry which is preliminary data.</text>
</comment>
<feature type="transmembrane region" description="Helical" evidence="1">
    <location>
        <begin position="162"/>
        <end position="181"/>
    </location>
</feature>
<accession>A0ABS8BQ94</accession>
<sequence length="236" mass="25405">MNKSLAPLTLILTLAFALSPLFSSFSGFQSDQLPIPQINPPVQPAGYAFAIWGPIYLWLTASAIYGLWKSRNDPQWDAARKPLCGSLAVGVPWLWVANQSAVWATVLIWIMLGFAIAALISSPPLSRWTFRGPVALYAGWLTAASFVSLATVLAGYGIGFSAYGWAFAGIIGALVLAMAVYRRQPAPVYLLAIIWALIGVCVNNGFDRFLITATAITGIVVLICVMAVWFPRVPAA</sequence>
<proteinExistence type="predicted"/>
<organism evidence="2 3">
    <name type="scientific">Loktanella gaetbuli</name>
    <dbReference type="NCBI Taxonomy" id="2881335"/>
    <lineage>
        <taxon>Bacteria</taxon>
        <taxon>Pseudomonadati</taxon>
        <taxon>Pseudomonadota</taxon>
        <taxon>Alphaproteobacteria</taxon>
        <taxon>Rhodobacterales</taxon>
        <taxon>Roseobacteraceae</taxon>
        <taxon>Loktanella</taxon>
    </lineage>
</organism>
<gene>
    <name evidence="2" type="ORF">LGQ03_01460</name>
</gene>
<evidence type="ECO:0000313" key="2">
    <source>
        <dbReference type="EMBL" id="MCB5197899.1"/>
    </source>
</evidence>
<keyword evidence="1" id="KW-0472">Membrane</keyword>
<evidence type="ECO:0008006" key="4">
    <source>
        <dbReference type="Google" id="ProtNLM"/>
    </source>
</evidence>
<feature type="transmembrane region" description="Helical" evidence="1">
    <location>
        <begin position="188"/>
        <end position="206"/>
    </location>
</feature>
<name>A0ABS8BQ94_9RHOB</name>
<evidence type="ECO:0000256" key="1">
    <source>
        <dbReference type="SAM" id="Phobius"/>
    </source>
</evidence>
<dbReference type="Proteomes" id="UP001138961">
    <property type="component" value="Unassembled WGS sequence"/>
</dbReference>
<feature type="transmembrane region" description="Helical" evidence="1">
    <location>
        <begin position="102"/>
        <end position="122"/>
    </location>
</feature>
<keyword evidence="1" id="KW-1133">Transmembrane helix</keyword>
<reference evidence="2" key="1">
    <citation type="submission" date="2021-10" db="EMBL/GenBank/DDBJ databases">
        <title>Loktanella gaetbuli sp. nov., isolated from a tidal flat.</title>
        <authorList>
            <person name="Park S."/>
            <person name="Yoon J.-H."/>
        </authorList>
    </citation>
    <scope>NUCLEOTIDE SEQUENCE</scope>
    <source>
        <strain evidence="2">TSTF-M6</strain>
    </source>
</reference>
<dbReference type="RefSeq" id="WP_226746961.1">
    <property type="nucleotide sequence ID" value="NZ_JAJATZ010000001.1"/>
</dbReference>
<dbReference type="InterPro" id="IPR038330">
    <property type="entry name" value="TspO/MBR-related_sf"/>
</dbReference>
<dbReference type="EMBL" id="JAJATZ010000001">
    <property type="protein sequence ID" value="MCB5197899.1"/>
    <property type="molecule type" value="Genomic_DNA"/>
</dbReference>
<evidence type="ECO:0000313" key="3">
    <source>
        <dbReference type="Proteomes" id="UP001138961"/>
    </source>
</evidence>
<keyword evidence="3" id="KW-1185">Reference proteome</keyword>